<dbReference type="AlphaFoldDB" id="A0A7X0IKW5"/>
<proteinExistence type="predicted"/>
<dbReference type="Pfam" id="PF03435">
    <property type="entry name" value="Sacchrp_dh_NADP"/>
    <property type="match status" value="1"/>
</dbReference>
<evidence type="ECO:0000313" key="3">
    <source>
        <dbReference type="Proteomes" id="UP000555564"/>
    </source>
</evidence>
<feature type="domain" description="Saccharopine dehydrogenase NADP binding" evidence="1">
    <location>
        <begin position="6"/>
        <end position="128"/>
    </location>
</feature>
<accession>A0A7X0IKW5</accession>
<protein>
    <submittedName>
        <fullName evidence="2">Short subunit dehydrogenase-like uncharacterized protein</fullName>
    </submittedName>
</protein>
<dbReference type="Proteomes" id="UP000555564">
    <property type="component" value="Unassembled WGS sequence"/>
</dbReference>
<keyword evidence="3" id="KW-1185">Reference proteome</keyword>
<dbReference type="SUPFAM" id="SSF51735">
    <property type="entry name" value="NAD(P)-binding Rossmann-fold domains"/>
    <property type="match status" value="1"/>
</dbReference>
<evidence type="ECO:0000313" key="2">
    <source>
        <dbReference type="EMBL" id="MBB6476845.1"/>
    </source>
</evidence>
<sequence length="366" mass="38270">MTSPRIVLFGATGYTGRLTARALLAYGAQPVLAGRDPVRLEELASSLPVELPTAVADVDRPATLRRLVRPGGVLISTVGPFTRWGEPAVEAAIQAGAVYLDSAGEPTFIRRIFQRYGPAAAAAGATLVTAFGYDYVPGTIAAALALKKAGDDAVRVDIGYFVQGNIARRASTGTRASALGAMLEPMYSFRDGRIMHQHGRTRVFLVNGRKRPGLSIGALEHFALPRTHSRLREINVYMGWLGGFTRAAGVMARATPYVAAVPGAKRVTEAVADRVIRSADRDGPPAVSGLSTTAVAEAYDAEGNRLASVELSGGDPYEVTARVLAWGAIAATADGVSGPGAVGPVEAFGLERLLRGCAEAGLHPLP</sequence>
<evidence type="ECO:0000259" key="1">
    <source>
        <dbReference type="Pfam" id="PF03435"/>
    </source>
</evidence>
<reference evidence="2 3" key="1">
    <citation type="submission" date="2020-08" db="EMBL/GenBank/DDBJ databases">
        <title>Sequencing the genomes of 1000 actinobacteria strains.</title>
        <authorList>
            <person name="Klenk H.-P."/>
        </authorList>
    </citation>
    <scope>NUCLEOTIDE SEQUENCE [LARGE SCALE GENOMIC DNA]</scope>
    <source>
        <strain evidence="2 3">DSM 44936</strain>
    </source>
</reference>
<dbReference type="PANTHER" id="PTHR43781">
    <property type="entry name" value="SACCHAROPINE DEHYDROGENASE"/>
    <property type="match status" value="1"/>
</dbReference>
<dbReference type="InterPro" id="IPR005097">
    <property type="entry name" value="Sacchrp_dh_NADP-bd"/>
</dbReference>
<comment type="caution">
    <text evidence="2">The sequence shown here is derived from an EMBL/GenBank/DDBJ whole genome shotgun (WGS) entry which is preliminary data.</text>
</comment>
<dbReference type="Gene3D" id="3.40.50.720">
    <property type="entry name" value="NAD(P)-binding Rossmann-like Domain"/>
    <property type="match status" value="1"/>
</dbReference>
<gene>
    <name evidence="2" type="ORF">BJ992_006276</name>
</gene>
<dbReference type="RefSeq" id="WP_184987142.1">
    <property type="nucleotide sequence ID" value="NZ_BAAALO010000006.1"/>
</dbReference>
<name>A0A7X0IKW5_9ACTN</name>
<organism evidence="2 3">
    <name type="scientific">Sphaerisporangium rubeum</name>
    <dbReference type="NCBI Taxonomy" id="321317"/>
    <lineage>
        <taxon>Bacteria</taxon>
        <taxon>Bacillati</taxon>
        <taxon>Actinomycetota</taxon>
        <taxon>Actinomycetes</taxon>
        <taxon>Streptosporangiales</taxon>
        <taxon>Streptosporangiaceae</taxon>
        <taxon>Sphaerisporangium</taxon>
    </lineage>
</organism>
<dbReference type="InterPro" id="IPR036291">
    <property type="entry name" value="NAD(P)-bd_dom_sf"/>
</dbReference>
<dbReference type="PANTHER" id="PTHR43781:SF1">
    <property type="entry name" value="SACCHAROPINE DEHYDROGENASE"/>
    <property type="match status" value="1"/>
</dbReference>
<dbReference type="EMBL" id="JACHIU010000001">
    <property type="protein sequence ID" value="MBB6476845.1"/>
    <property type="molecule type" value="Genomic_DNA"/>
</dbReference>